<evidence type="ECO:0000313" key="2">
    <source>
        <dbReference type="EMBL" id="JAP89598.1"/>
    </source>
</evidence>
<sequence length="402" mass="46579">ITNAQISINLNLYLIKYYFIIPHPMAFSTNYKFEEQVHTVVNSFSPYMIKQNGDVFYLDDQMQERILFGLGFEVSSDALYHKGFYYMINSTDKKLYAVNMVTHEAKWFNEIQFTLRGKSKGGQQFTIVSDFLYFIGQTHLTSVDLNTNKMEDTGVVCSSIHSFCGRVLLQNANSDQIIVGELNKNEFTETFSRKGKLINQCNFSNLGIYQTIDNKLINLRTCQVSQLEEKERKQFYNKVFGATIFPEFAEQQIAEYAEFLRKQYKDDGYAQQVKVSNEMKLLLGLTENQFQNKAEEFIEELKQQKINLELIQKIVIQLPKLDSFKKLEQLSDKSKCLLVEEISKTPILLKGCQSQFFFERVGCFLLNEESSITQKNSFAKHTILMAALNTITKPLLNSMQHK</sequence>
<proteinExistence type="predicted"/>
<evidence type="ECO:0000256" key="1">
    <source>
        <dbReference type="SAM" id="Coils"/>
    </source>
</evidence>
<protein>
    <submittedName>
        <fullName evidence="2">Uncharacterized protein</fullName>
    </submittedName>
</protein>
<name>A0A146JZG7_9EUKA</name>
<reference evidence="2" key="1">
    <citation type="submission" date="2015-07" db="EMBL/GenBank/DDBJ databases">
        <title>Adaptation to a free-living lifestyle via gene acquisitions in the diplomonad Trepomonas sp. PC1.</title>
        <authorList>
            <person name="Xu F."/>
            <person name="Jerlstrom-Hultqvist J."/>
            <person name="Kolisko M."/>
            <person name="Simpson A.G.B."/>
            <person name="Roger A.J."/>
            <person name="Svard S.G."/>
            <person name="Andersson J.O."/>
        </authorList>
    </citation>
    <scope>NUCLEOTIDE SEQUENCE</scope>
    <source>
        <strain evidence="2">PC1</strain>
    </source>
</reference>
<dbReference type="AlphaFoldDB" id="A0A146JZG7"/>
<feature type="non-terminal residue" evidence="2">
    <location>
        <position position="1"/>
    </location>
</feature>
<keyword evidence="1" id="KW-0175">Coiled coil</keyword>
<organism evidence="2">
    <name type="scientific">Trepomonas sp. PC1</name>
    <dbReference type="NCBI Taxonomy" id="1076344"/>
    <lineage>
        <taxon>Eukaryota</taxon>
        <taxon>Metamonada</taxon>
        <taxon>Diplomonadida</taxon>
        <taxon>Hexamitidae</taxon>
        <taxon>Hexamitinae</taxon>
        <taxon>Trepomonas</taxon>
    </lineage>
</organism>
<dbReference type="EMBL" id="GDID01007008">
    <property type="protein sequence ID" value="JAP89598.1"/>
    <property type="molecule type" value="Transcribed_RNA"/>
</dbReference>
<accession>A0A146JZG7</accession>
<feature type="coiled-coil region" evidence="1">
    <location>
        <begin position="287"/>
        <end position="314"/>
    </location>
</feature>
<gene>
    <name evidence="2" type="ORF">TPC1_30907</name>
</gene>